<name>A0A7V7UX93_9BACI</name>
<dbReference type="Pfam" id="PF10077">
    <property type="entry name" value="DUF2314"/>
    <property type="match status" value="1"/>
</dbReference>
<dbReference type="OrthoDB" id="1846902at2"/>
<evidence type="ECO:0000259" key="1">
    <source>
        <dbReference type="Pfam" id="PF10077"/>
    </source>
</evidence>
<reference evidence="4 5" key="1">
    <citation type="journal article" date="2014" name="Arch. Microbiol.">
        <title>Bacillus mesophilum sp. nov., strain IITR-54T, a novel 4-chlorobiphenyl dechlorinating bacterium.</title>
        <authorList>
            <person name="Manickam N."/>
            <person name="Singh N.K."/>
            <person name="Bajaj A."/>
            <person name="Kumar R.M."/>
            <person name="Kaur G."/>
            <person name="Kaur N."/>
            <person name="Bala M."/>
            <person name="Kumar A."/>
            <person name="Mayilraj S."/>
        </authorList>
    </citation>
    <scope>NUCLEOTIDE SEQUENCE [LARGE SCALE GENOMIC DNA]</scope>
    <source>
        <strain evidence="4 5">IITR-54</strain>
    </source>
</reference>
<proteinExistence type="predicted"/>
<sequence>MEQQTDIYRAAKEGTLERAFSDMIAVLPGVITLEQMKERIFALNSEELSFNIVHEDEAGMMIELQYGDIILPYEIEVNQAPEVIEYKDFFRQGTLLEESVYEEAKNGTEVFVRTLFHGDALIGYYNQLEFIWRVAPDLLFVLDHSAAMKVITKEYISYYVGNDLLPDIQDLYIIHSIYEDGGEERDSQYWFHTHGLLRTGLTEVELIIPSRLSSYYGIPDLFSTFVHNCFEHGYVPLNEPAIIAHSQEGDIRVIAVPWEEALSYVGKKTMVTNLKAIEHEEVRLQPLDASFEFLGNMDDRDDIHQQPSCLLFQYDENENSISCFDVEFTLNEGLMFFKTTSETERMAYNAKQSFGYFANIRDTYGDEDEFQFLVKLGIPYAEEEHEHMWFEVTHITDQEVSGILMNEPYFLPDMKKDQEYTLNFNQLTDWVIYREEDMINPTNLYQFLK</sequence>
<dbReference type="InterPro" id="IPR018756">
    <property type="entry name" value="DUF2314"/>
</dbReference>
<dbReference type="AlphaFoldDB" id="A0A7V7UX93"/>
<comment type="caution">
    <text evidence="4">The sequence shown here is derived from an EMBL/GenBank/DDBJ whole genome shotgun (WGS) entry which is preliminary data.</text>
</comment>
<dbReference type="RefSeq" id="WP_151572251.1">
    <property type="nucleotide sequence ID" value="NZ_WBOT01000001.1"/>
</dbReference>
<gene>
    <name evidence="4" type="ORF">F7732_03430</name>
</gene>
<evidence type="ECO:0000259" key="2">
    <source>
        <dbReference type="Pfam" id="PF13218"/>
    </source>
</evidence>
<evidence type="ECO:0000313" key="5">
    <source>
        <dbReference type="Proteomes" id="UP000441354"/>
    </source>
</evidence>
<feature type="domain" description="DUF2314" evidence="1">
    <location>
        <begin position="348"/>
        <end position="436"/>
    </location>
</feature>
<evidence type="ECO:0000313" key="4">
    <source>
        <dbReference type="EMBL" id="KAB2335636.1"/>
    </source>
</evidence>
<dbReference type="InterPro" id="IPR025102">
    <property type="entry name" value="DUF4026_N"/>
</dbReference>
<dbReference type="Pfam" id="PF22789">
    <property type="entry name" value="DUF4026_C"/>
    <property type="match status" value="1"/>
</dbReference>
<keyword evidence="5" id="KW-1185">Reference proteome</keyword>
<dbReference type="InterPro" id="IPR053886">
    <property type="entry name" value="DUF4026_middle"/>
</dbReference>
<dbReference type="EMBL" id="WBOT01000001">
    <property type="protein sequence ID" value="KAB2335636.1"/>
    <property type="molecule type" value="Genomic_DNA"/>
</dbReference>
<evidence type="ECO:0000259" key="3">
    <source>
        <dbReference type="Pfam" id="PF22789"/>
    </source>
</evidence>
<dbReference type="Pfam" id="PF13218">
    <property type="entry name" value="DUF4026_N"/>
    <property type="match status" value="1"/>
</dbReference>
<feature type="domain" description="DUF4026" evidence="2">
    <location>
        <begin position="21"/>
        <end position="166"/>
    </location>
</feature>
<dbReference type="Proteomes" id="UP000441354">
    <property type="component" value="Unassembled WGS sequence"/>
</dbReference>
<accession>A0A7V7UX93</accession>
<organism evidence="4 5">
    <name type="scientific">Bacillus mesophilum</name>
    <dbReference type="NCBI Taxonomy" id="1071718"/>
    <lineage>
        <taxon>Bacteria</taxon>
        <taxon>Bacillati</taxon>
        <taxon>Bacillota</taxon>
        <taxon>Bacilli</taxon>
        <taxon>Bacillales</taxon>
        <taxon>Bacillaceae</taxon>
        <taxon>Bacillus</taxon>
    </lineage>
</organism>
<feature type="domain" description="DUF4026" evidence="3">
    <location>
        <begin position="174"/>
        <end position="312"/>
    </location>
</feature>
<protein>
    <submittedName>
        <fullName evidence="4">DUF4026 domain-containing protein</fullName>
    </submittedName>
</protein>